<accession>A0A9D9DAK3</accession>
<dbReference type="SUPFAM" id="SSF53822">
    <property type="entry name" value="Periplasmic binding protein-like I"/>
    <property type="match status" value="1"/>
</dbReference>
<reference evidence="9" key="2">
    <citation type="journal article" date="2021" name="PeerJ">
        <title>Extensive microbial diversity within the chicken gut microbiome revealed by metagenomics and culture.</title>
        <authorList>
            <person name="Gilroy R."/>
            <person name="Ravi A."/>
            <person name="Getino M."/>
            <person name="Pursley I."/>
            <person name="Horton D.L."/>
            <person name="Alikhan N.F."/>
            <person name="Baker D."/>
            <person name="Gharbi K."/>
            <person name="Hall N."/>
            <person name="Watson M."/>
            <person name="Adriaenssens E.M."/>
            <person name="Foster-Nyarko E."/>
            <person name="Jarju S."/>
            <person name="Secka A."/>
            <person name="Antonio M."/>
            <person name="Oren A."/>
            <person name="Chaudhuri R.R."/>
            <person name="La Ragione R."/>
            <person name="Hildebrand F."/>
            <person name="Pallen M.J."/>
        </authorList>
    </citation>
    <scope>NUCLEOTIDE SEQUENCE</scope>
    <source>
        <strain evidence="9">17213</strain>
    </source>
</reference>
<dbReference type="PROSITE" id="PS51257">
    <property type="entry name" value="PROKAR_LIPOPROTEIN"/>
    <property type="match status" value="1"/>
</dbReference>
<evidence type="ECO:0000313" key="10">
    <source>
        <dbReference type="Proteomes" id="UP000823631"/>
    </source>
</evidence>
<proteinExistence type="predicted"/>
<dbReference type="GO" id="GO:0030234">
    <property type="term" value="F:enzyme regulator activity"/>
    <property type="evidence" value="ECO:0007669"/>
    <property type="project" value="TreeGrafter"/>
</dbReference>
<keyword evidence="5" id="KW-0564">Palmitate</keyword>
<evidence type="ECO:0000313" key="9">
    <source>
        <dbReference type="EMBL" id="MBO8414882.1"/>
    </source>
</evidence>
<evidence type="ECO:0000256" key="3">
    <source>
        <dbReference type="ARBA" id="ARBA00022984"/>
    </source>
</evidence>
<dbReference type="InterPro" id="IPR007443">
    <property type="entry name" value="LpoA"/>
</dbReference>
<dbReference type="Pfam" id="PF04348">
    <property type="entry name" value="LppC"/>
    <property type="match status" value="2"/>
</dbReference>
<reference evidence="9" key="1">
    <citation type="submission" date="2020-10" db="EMBL/GenBank/DDBJ databases">
        <authorList>
            <person name="Gilroy R."/>
        </authorList>
    </citation>
    <scope>NUCLEOTIDE SEQUENCE</scope>
    <source>
        <strain evidence="9">17213</strain>
    </source>
</reference>
<feature type="chain" id="PRO_5038651804" evidence="8">
    <location>
        <begin position="28"/>
        <end position="596"/>
    </location>
</feature>
<evidence type="ECO:0000256" key="4">
    <source>
        <dbReference type="ARBA" id="ARBA00023136"/>
    </source>
</evidence>
<feature type="signal peptide" evidence="8">
    <location>
        <begin position="1"/>
        <end position="27"/>
    </location>
</feature>
<organism evidence="9 10">
    <name type="scientific">Candidatus Avisuccinivibrio stercorigallinarum</name>
    <dbReference type="NCBI Taxonomy" id="2840704"/>
    <lineage>
        <taxon>Bacteria</taxon>
        <taxon>Pseudomonadati</taxon>
        <taxon>Pseudomonadota</taxon>
        <taxon>Gammaproteobacteria</taxon>
        <taxon>Aeromonadales</taxon>
        <taxon>Succinivibrionaceae</taxon>
        <taxon>Succinivibrionaceae incertae sedis</taxon>
        <taxon>Candidatus Avisuccinivibrio</taxon>
    </lineage>
</organism>
<name>A0A9D9DAK3_9GAMM</name>
<dbReference type="Gene3D" id="1.25.40.10">
    <property type="entry name" value="Tetratricopeptide repeat domain"/>
    <property type="match status" value="1"/>
</dbReference>
<dbReference type="Gene3D" id="3.40.50.2300">
    <property type="match status" value="2"/>
</dbReference>
<dbReference type="Gene3D" id="1.25.40.650">
    <property type="match status" value="1"/>
</dbReference>
<dbReference type="InterPro" id="IPR011990">
    <property type="entry name" value="TPR-like_helical_dom_sf"/>
</dbReference>
<comment type="caution">
    <text evidence="9">The sequence shown here is derived from an EMBL/GenBank/DDBJ whole genome shotgun (WGS) entry which is preliminary data.</text>
</comment>
<evidence type="ECO:0000256" key="5">
    <source>
        <dbReference type="ARBA" id="ARBA00023139"/>
    </source>
</evidence>
<keyword evidence="3" id="KW-0573">Peptidoglycan synthesis</keyword>
<dbReference type="AlphaFoldDB" id="A0A9D9DAK3"/>
<evidence type="ECO:0000256" key="7">
    <source>
        <dbReference type="ARBA" id="ARBA00023288"/>
    </source>
</evidence>
<dbReference type="PANTHER" id="PTHR38038">
    <property type="entry name" value="PENICILLIN-BINDING PROTEIN ACTIVATOR LPOA"/>
    <property type="match status" value="1"/>
</dbReference>
<dbReference type="Proteomes" id="UP000823631">
    <property type="component" value="Unassembled WGS sequence"/>
</dbReference>
<keyword evidence="4" id="KW-0472">Membrane</keyword>
<dbReference type="GO" id="GO:0009252">
    <property type="term" value="P:peptidoglycan biosynthetic process"/>
    <property type="evidence" value="ECO:0007669"/>
    <property type="project" value="UniProtKB-KW"/>
</dbReference>
<sequence length="596" mass="63958">MKAKAISRRLGTAVCALSLAVMLASCASTERSSVTTNQAFAPLSGTLAQYQQLAQNADADSSYPANLLLARALIVSGDYGQAQALLDNLKQQAITPLELDEANMVQALLYTQQGQNIEAYHLLEKVNTMTLPPQAASYYYQLTSNTELKLYQSSQDNKYLRQAFEHKRILSTQLSGQDKITVLNQCVDMLKELPPAELAALLQRTQDEESRGFIEYAIIDSSQNANLKAQLSASWQEKYPGHPLTALLSGSSTAAAASAAAGSSEPGTAQYAQLKEGDRVAVLLPLSGRFAASVGEPARLGVISALQDRNLKLNVVFYDTNRLTMEEIASRIKSDGTDFIIGPILKPSVQALLAQNLSLPMVLLNHPEQSLKANQWYFNLGPDYEGALAASKIALDGYARPLIISTGSSKAQRSIQGFNQNWQQVQGRSAQLCQVSTNALSDLSSCPVAAADAIYLAAGPVESAKIKSALPASKPVYITDQSFNGVNSSPNEALLIGANLGDMPWLITDSELKNSFMQSIPKADPQAQRIFAAAYDSINFALNVNVLAQNKSDVLHGLSGDIQLGQNGLIETAPMWLKIEFPRLQSATGGASSTAP</sequence>
<evidence type="ECO:0000256" key="1">
    <source>
        <dbReference type="ARBA" id="ARBA00022729"/>
    </source>
</evidence>
<dbReference type="GO" id="GO:0008360">
    <property type="term" value="P:regulation of cell shape"/>
    <property type="evidence" value="ECO:0007669"/>
    <property type="project" value="UniProtKB-KW"/>
</dbReference>
<dbReference type="CDD" id="cd06339">
    <property type="entry name" value="PBP1_YraM_LppC_lipoprotein-like"/>
    <property type="match status" value="1"/>
</dbReference>
<dbReference type="InterPro" id="IPR028082">
    <property type="entry name" value="Peripla_BP_I"/>
</dbReference>
<dbReference type="EMBL" id="JADINH010000008">
    <property type="protein sequence ID" value="MBO8414882.1"/>
    <property type="molecule type" value="Genomic_DNA"/>
</dbReference>
<keyword evidence="6" id="KW-0998">Cell outer membrane</keyword>
<gene>
    <name evidence="9" type="ORF">IAB19_00675</name>
</gene>
<evidence type="ECO:0000256" key="8">
    <source>
        <dbReference type="SAM" id="SignalP"/>
    </source>
</evidence>
<keyword evidence="1 8" id="KW-0732">Signal</keyword>
<keyword evidence="2" id="KW-0133">Cell shape</keyword>
<evidence type="ECO:0000256" key="2">
    <source>
        <dbReference type="ARBA" id="ARBA00022960"/>
    </source>
</evidence>
<keyword evidence="7" id="KW-0449">Lipoprotein</keyword>
<dbReference type="PANTHER" id="PTHR38038:SF1">
    <property type="entry name" value="PENICILLIN-BINDING PROTEIN ACTIVATOR LPOA"/>
    <property type="match status" value="1"/>
</dbReference>
<evidence type="ECO:0000256" key="6">
    <source>
        <dbReference type="ARBA" id="ARBA00023237"/>
    </source>
</evidence>
<dbReference type="GO" id="GO:0031241">
    <property type="term" value="C:periplasmic side of cell outer membrane"/>
    <property type="evidence" value="ECO:0007669"/>
    <property type="project" value="TreeGrafter"/>
</dbReference>
<protein>
    <submittedName>
        <fullName evidence="9">Penicillin-binding protein activator</fullName>
    </submittedName>
</protein>